<evidence type="ECO:0000313" key="2">
    <source>
        <dbReference type="Proteomes" id="UP001161405"/>
    </source>
</evidence>
<evidence type="ECO:0000313" key="1">
    <source>
        <dbReference type="EMBL" id="GLQ15982.1"/>
    </source>
</evidence>
<reference evidence="1" key="1">
    <citation type="journal article" date="2014" name="Int. J. Syst. Evol. Microbiol.">
        <title>Complete genome of a new Firmicutes species belonging to the dominant human colonic microbiota ('Ruminococcus bicirculans') reveals two chromosomes and a selective capacity to utilize plant glucans.</title>
        <authorList>
            <consortium name="NISC Comparative Sequencing Program"/>
            <person name="Wegmann U."/>
            <person name="Louis P."/>
            <person name="Goesmann A."/>
            <person name="Henrissat B."/>
            <person name="Duncan S.H."/>
            <person name="Flint H.J."/>
        </authorList>
    </citation>
    <scope>NUCLEOTIDE SEQUENCE</scope>
    <source>
        <strain evidence="1">NBRC 107169</strain>
    </source>
</reference>
<organism evidence="1 2">
    <name type="scientific">Maritalea porphyrae</name>
    <dbReference type="NCBI Taxonomy" id="880732"/>
    <lineage>
        <taxon>Bacteria</taxon>
        <taxon>Pseudomonadati</taxon>
        <taxon>Pseudomonadota</taxon>
        <taxon>Alphaproteobacteria</taxon>
        <taxon>Hyphomicrobiales</taxon>
        <taxon>Devosiaceae</taxon>
        <taxon>Maritalea</taxon>
    </lineage>
</organism>
<accession>A0ABQ5UPW3</accession>
<dbReference type="EMBL" id="BSNI01000001">
    <property type="protein sequence ID" value="GLQ15982.1"/>
    <property type="molecule type" value="Genomic_DNA"/>
</dbReference>
<name>A0ABQ5UPW3_9HYPH</name>
<sequence length="247" mass="27443">MQNPSYSWLTIHLAHFPKPLSSTDISFAGPPMAKAWRCGPDSPIGKDGFRTEISNIWAALGFYDDENTALQGLKHAANKLDFSNKSTENWHGLLAVVAHRGGVDFSTKQEPHPNLEALDTDPDGVMAVLTSAGYQGFDETDFDRAREFVRKVEDVRAFYKSLGANVVRQIFNPIGTPDGASFTVWRNSPDMLAAAYKDGTHRSMIDQHKAQPMFDRSSFTRFRLLQSIGTWEGIDPLEAAKMPPPNN</sequence>
<proteinExistence type="predicted"/>
<gene>
    <name evidence="1" type="ORF">GCM10007879_02310</name>
</gene>
<dbReference type="RefSeq" id="WP_284361186.1">
    <property type="nucleotide sequence ID" value="NZ_BSNI01000001.1"/>
</dbReference>
<keyword evidence="2" id="KW-1185">Reference proteome</keyword>
<reference evidence="1" key="2">
    <citation type="submission" date="2023-01" db="EMBL/GenBank/DDBJ databases">
        <title>Draft genome sequence of Maritalea porphyrae strain NBRC 107169.</title>
        <authorList>
            <person name="Sun Q."/>
            <person name="Mori K."/>
        </authorList>
    </citation>
    <scope>NUCLEOTIDE SEQUENCE</scope>
    <source>
        <strain evidence="1">NBRC 107169</strain>
    </source>
</reference>
<comment type="caution">
    <text evidence="1">The sequence shown here is derived from an EMBL/GenBank/DDBJ whole genome shotgun (WGS) entry which is preliminary data.</text>
</comment>
<dbReference type="Proteomes" id="UP001161405">
    <property type="component" value="Unassembled WGS sequence"/>
</dbReference>
<protein>
    <submittedName>
        <fullName evidence="1">Uncharacterized protein</fullName>
    </submittedName>
</protein>